<reference evidence="2 3" key="1">
    <citation type="journal article" date="2016" name="Antonie Van Leeuwenhoek">
        <title>Bacillus depressus sp. nov., isolated from soil of a sunflower field.</title>
        <authorList>
            <person name="Wei X."/>
            <person name="Xin D."/>
            <person name="Xin Y."/>
            <person name="Zhang H."/>
            <person name="Wang T."/>
            <person name="Zhang J."/>
        </authorList>
    </citation>
    <scope>NUCLEOTIDE SEQUENCE [LARGE SCALE GENOMIC DNA]</scope>
    <source>
        <strain evidence="2 3">BZ1</strain>
    </source>
</reference>
<evidence type="ECO:0000313" key="3">
    <source>
        <dbReference type="Proteomes" id="UP000481030"/>
    </source>
</evidence>
<dbReference type="RefSeq" id="WP_151536033.1">
    <property type="nucleotide sequence ID" value="NZ_WBOS01000009.1"/>
</dbReference>
<organism evidence="2 3">
    <name type="scientific">Cytobacillus depressus</name>
    <dbReference type="NCBI Taxonomy" id="1602942"/>
    <lineage>
        <taxon>Bacteria</taxon>
        <taxon>Bacillati</taxon>
        <taxon>Bacillota</taxon>
        <taxon>Bacilli</taxon>
        <taxon>Bacillales</taxon>
        <taxon>Bacillaceae</taxon>
        <taxon>Cytobacillus</taxon>
    </lineage>
</organism>
<accession>A0A6L3V3T1</accession>
<dbReference type="AlphaFoldDB" id="A0A6L3V3T1"/>
<dbReference type="OrthoDB" id="2706144at2"/>
<evidence type="ECO:0000313" key="2">
    <source>
        <dbReference type="EMBL" id="KAB2332302.1"/>
    </source>
</evidence>
<feature type="transmembrane region" description="Helical" evidence="1">
    <location>
        <begin position="60"/>
        <end position="78"/>
    </location>
</feature>
<keyword evidence="1" id="KW-1133">Transmembrane helix</keyword>
<dbReference type="GO" id="GO:0016787">
    <property type="term" value="F:hydrolase activity"/>
    <property type="evidence" value="ECO:0007669"/>
    <property type="project" value="UniProtKB-KW"/>
</dbReference>
<evidence type="ECO:0000256" key="1">
    <source>
        <dbReference type="SAM" id="Phobius"/>
    </source>
</evidence>
<name>A0A6L3V3T1_9BACI</name>
<keyword evidence="2" id="KW-0378">Hydrolase</keyword>
<dbReference type="Pfam" id="PF04307">
    <property type="entry name" value="YdjM"/>
    <property type="match status" value="1"/>
</dbReference>
<feature type="transmembrane region" description="Helical" evidence="1">
    <location>
        <begin position="84"/>
        <end position="102"/>
    </location>
</feature>
<protein>
    <submittedName>
        <fullName evidence="2">Metal-dependent hydrolase</fullName>
    </submittedName>
</protein>
<dbReference type="InterPro" id="IPR007404">
    <property type="entry name" value="YdjM-like"/>
</dbReference>
<keyword evidence="1" id="KW-0812">Transmembrane</keyword>
<dbReference type="EMBL" id="WBOS01000009">
    <property type="protein sequence ID" value="KAB2332302.1"/>
    <property type="molecule type" value="Genomic_DNA"/>
</dbReference>
<sequence>MNGTSHTVIGATVGFLTANMLQTNPSETILLVGVGAISGLMPDVDTDGKLSNKITISYKTLRTAAQFFAFLMIFYSFFTEVGMNKWIGIGIGILILIFNSFITQRRMLTITGVGILFGGLFIQEAWLWMLGIFIIVASFVPHRSYTHSLLGVLGFGYISYQLEASLGQNGVFYACLFGYISHLIADMKGLPFNKRGVKFFLPFSKKEF</sequence>
<keyword evidence="3" id="KW-1185">Reference proteome</keyword>
<feature type="transmembrane region" description="Helical" evidence="1">
    <location>
        <begin position="166"/>
        <end position="185"/>
    </location>
</feature>
<comment type="caution">
    <text evidence="2">The sequence shown here is derived from an EMBL/GenBank/DDBJ whole genome shotgun (WGS) entry which is preliminary data.</text>
</comment>
<gene>
    <name evidence="2" type="ORF">F7731_17195</name>
</gene>
<keyword evidence="1" id="KW-0472">Membrane</keyword>
<feature type="transmembrane region" description="Helical" evidence="1">
    <location>
        <begin position="114"/>
        <end position="140"/>
    </location>
</feature>
<dbReference type="Proteomes" id="UP000481030">
    <property type="component" value="Unassembled WGS sequence"/>
</dbReference>
<proteinExistence type="predicted"/>